<comment type="caution">
    <text evidence="6">The sequence shown here is derived from an EMBL/GenBank/DDBJ whole genome shotgun (WGS) entry which is preliminary data.</text>
</comment>
<evidence type="ECO:0000259" key="4">
    <source>
        <dbReference type="Pfam" id="PF03486"/>
    </source>
</evidence>
<proteinExistence type="predicted"/>
<dbReference type="AlphaFoldDB" id="A0AAE3EGJ9"/>
<evidence type="ECO:0000256" key="1">
    <source>
        <dbReference type="ARBA" id="ARBA00001974"/>
    </source>
</evidence>
<evidence type="ECO:0000256" key="3">
    <source>
        <dbReference type="ARBA" id="ARBA00022827"/>
    </source>
</evidence>
<dbReference type="InterPro" id="IPR023166">
    <property type="entry name" value="BaiN-like_dom_sf"/>
</dbReference>
<sequence length="424" mass="44252">MKSVDLVVIGAGPAGLMCAWKAASLSRSRVLVLEKNSKPGKKLLVAGSGRCNLTNSAPLETFFRSYGDSGRFVRPCLQNFPPSDLREFFESRGLPLEKLNGGKMFPRSGKSSDVLRVLLSACSAENAEIALSERVVSIVRAPGGFIVSTDKAEYGASCVAITTGGSSWPVTGSTGDGFALAAALGHSIVPPRPALAPVFPARYDCASCAGYALEGVHASLWKNGRKAGERRGDALFTHDGLSGPLILDFSRDFAPGDEIRLDLGSLSAHDRPQGESGPRCMDSLLADLCARFPKRTFANAVSSGLALSEALVKVVFSRAGADPSRTGAVLSKAERKAIASVLAEFSFTIERIGDFSVAMATAGGVDVSEANPKTMESRIVPGLHFAGEVLDVDGDTGGFNLQFAFSSGVLAAESAARILASATS</sequence>
<dbReference type="SUPFAM" id="SSF160996">
    <property type="entry name" value="HI0933 insert domain-like"/>
    <property type="match status" value="1"/>
</dbReference>
<dbReference type="Gene3D" id="1.10.8.260">
    <property type="entry name" value="HI0933 insert domain-like"/>
    <property type="match status" value="1"/>
</dbReference>
<dbReference type="SUPFAM" id="SSF51905">
    <property type="entry name" value="FAD/NAD(P)-binding domain"/>
    <property type="match status" value="1"/>
</dbReference>
<protein>
    <submittedName>
        <fullName evidence="6">NAD(P)/FAD-dependent oxidoreductase</fullName>
    </submittedName>
</protein>
<comment type="cofactor">
    <cofactor evidence="1">
        <name>FAD</name>
        <dbReference type="ChEBI" id="CHEBI:57692"/>
    </cofactor>
</comment>
<dbReference type="Pfam" id="PF03486">
    <property type="entry name" value="HI0933_like"/>
    <property type="match status" value="1"/>
</dbReference>
<reference evidence="6" key="1">
    <citation type="submission" date="2021-08" db="EMBL/GenBank/DDBJ databases">
        <title>Comparative analyses of Brucepasteria parasyntrophica and Teretinema zuelzerae.</title>
        <authorList>
            <person name="Song Y."/>
            <person name="Brune A."/>
        </authorList>
    </citation>
    <scope>NUCLEOTIDE SEQUENCE</scope>
    <source>
        <strain evidence="6">DSM 1903</strain>
    </source>
</reference>
<dbReference type="Pfam" id="PF22780">
    <property type="entry name" value="HI0933_like_1st"/>
    <property type="match status" value="1"/>
</dbReference>
<organism evidence="6 7">
    <name type="scientific">Teretinema zuelzerae</name>
    <dbReference type="NCBI Taxonomy" id="156"/>
    <lineage>
        <taxon>Bacteria</taxon>
        <taxon>Pseudomonadati</taxon>
        <taxon>Spirochaetota</taxon>
        <taxon>Spirochaetia</taxon>
        <taxon>Spirochaetales</taxon>
        <taxon>Treponemataceae</taxon>
        <taxon>Teretinema</taxon>
    </lineage>
</organism>
<dbReference type="Proteomes" id="UP001198163">
    <property type="component" value="Unassembled WGS sequence"/>
</dbReference>
<keyword evidence="7" id="KW-1185">Reference proteome</keyword>
<keyword evidence="2" id="KW-0285">Flavoprotein</keyword>
<dbReference type="PRINTS" id="PR00411">
    <property type="entry name" value="PNDRDTASEI"/>
</dbReference>
<evidence type="ECO:0000313" key="7">
    <source>
        <dbReference type="Proteomes" id="UP001198163"/>
    </source>
</evidence>
<gene>
    <name evidence="6" type="ORF">K7J14_06015</name>
</gene>
<feature type="domain" description="RsdA/BaiN/AoA(So)-like Rossmann fold-like" evidence="4">
    <location>
        <begin position="5"/>
        <end position="413"/>
    </location>
</feature>
<dbReference type="InterPro" id="IPR036188">
    <property type="entry name" value="FAD/NAD-bd_sf"/>
</dbReference>
<dbReference type="Gene3D" id="3.50.50.60">
    <property type="entry name" value="FAD/NAD(P)-binding domain"/>
    <property type="match status" value="1"/>
</dbReference>
<dbReference type="RefSeq" id="WP_230754308.1">
    <property type="nucleotide sequence ID" value="NZ_JAINWA010000001.1"/>
</dbReference>
<dbReference type="NCBIfam" id="TIGR00275">
    <property type="entry name" value="aminoacetone oxidase family FAD-binding enzyme"/>
    <property type="match status" value="1"/>
</dbReference>
<dbReference type="PANTHER" id="PTHR42887:SF2">
    <property type="entry name" value="OS12G0638800 PROTEIN"/>
    <property type="match status" value="1"/>
</dbReference>
<evidence type="ECO:0000256" key="2">
    <source>
        <dbReference type="ARBA" id="ARBA00022630"/>
    </source>
</evidence>
<evidence type="ECO:0000259" key="5">
    <source>
        <dbReference type="Pfam" id="PF22780"/>
    </source>
</evidence>
<dbReference type="Gene3D" id="2.40.30.10">
    <property type="entry name" value="Translation factors"/>
    <property type="match status" value="1"/>
</dbReference>
<accession>A0AAE3EGJ9</accession>
<dbReference type="EMBL" id="JAINWA010000001">
    <property type="protein sequence ID" value="MCD1654257.1"/>
    <property type="molecule type" value="Genomic_DNA"/>
</dbReference>
<dbReference type="InterPro" id="IPR057661">
    <property type="entry name" value="RsdA/BaiN/AoA(So)_Rossmann"/>
</dbReference>
<dbReference type="PANTHER" id="PTHR42887">
    <property type="entry name" value="OS12G0638800 PROTEIN"/>
    <property type="match status" value="1"/>
</dbReference>
<feature type="domain" description="RsdA/BaiN/AoA(So)-like insert" evidence="5">
    <location>
        <begin position="204"/>
        <end position="356"/>
    </location>
</feature>
<evidence type="ECO:0000313" key="6">
    <source>
        <dbReference type="EMBL" id="MCD1654257.1"/>
    </source>
</evidence>
<keyword evidence="3" id="KW-0274">FAD</keyword>
<dbReference type="InterPro" id="IPR055178">
    <property type="entry name" value="RsdA/BaiN/AoA(So)-like_dom"/>
</dbReference>
<name>A0AAE3EGJ9_9SPIR</name>
<dbReference type="InterPro" id="IPR004792">
    <property type="entry name" value="BaiN-like"/>
</dbReference>